<feature type="transmembrane region" description="Helical" evidence="1">
    <location>
        <begin position="307"/>
        <end position="326"/>
    </location>
</feature>
<proteinExistence type="predicted"/>
<evidence type="ECO:0000256" key="1">
    <source>
        <dbReference type="SAM" id="Phobius"/>
    </source>
</evidence>
<keyword evidence="1" id="KW-1133">Transmembrane helix</keyword>
<keyword evidence="1" id="KW-0812">Transmembrane</keyword>
<reference evidence="2 3" key="1">
    <citation type="submission" date="2016-11" db="EMBL/GenBank/DDBJ databases">
        <authorList>
            <person name="Jaros S."/>
            <person name="Januszkiewicz K."/>
            <person name="Wedrychowicz H."/>
        </authorList>
    </citation>
    <scope>NUCLEOTIDE SEQUENCE [LARGE SCALE GENOMIC DNA]</scope>
    <source>
        <strain evidence="2 3">DSM 28715</strain>
    </source>
</reference>
<sequence length="333" mass="36073">MCFCSAAYTFELMEGLLPSQYFRLVQVTRAAMIKPFTRAAISVVFLNVLSSIATAGPIHPMDLQVALTPGTNDSTSPYQDDVHLTEITFGDLVLSITDQIVSVADFEVLSGRSNINAEWGDLDDDADGDADPFVKAGFSGLDQETVDPTVQDATLQEAFSSFSLSEMSDGEGNSEFSFQLLFAQSLVDNAYGEDEIPELVIFERGLNDDFDIRLILGESAGEYTYSDWLQTSSKLYFDTGIRVDTVEINSSQSIGVGGYDFDMFGLPEGQAVFGMELRTTNGSGPDLNGFFLTAADPDSFGPELTPVPLPAAGWMLIVGLGSLAAMRRRKKVV</sequence>
<evidence type="ECO:0000313" key="2">
    <source>
        <dbReference type="EMBL" id="SHH33417.1"/>
    </source>
</evidence>
<name>A0A1M5S4A1_9RHOB</name>
<dbReference type="EMBL" id="FQXB01000005">
    <property type="protein sequence ID" value="SHH33417.1"/>
    <property type="molecule type" value="Genomic_DNA"/>
</dbReference>
<gene>
    <name evidence="2" type="ORF">SAMN05444003_2852</name>
</gene>
<dbReference type="AlphaFoldDB" id="A0A1M5S4A1"/>
<evidence type="ECO:0000313" key="3">
    <source>
        <dbReference type="Proteomes" id="UP000184074"/>
    </source>
</evidence>
<accession>A0A1M5S4A1</accession>
<dbReference type="Proteomes" id="UP000184074">
    <property type="component" value="Unassembled WGS sequence"/>
</dbReference>
<dbReference type="NCBIfam" id="TIGR03370">
    <property type="entry name" value="VPLPA-CTERM"/>
    <property type="match status" value="1"/>
</dbReference>
<dbReference type="InterPro" id="IPR022472">
    <property type="entry name" value="VPLPA-CTERM"/>
</dbReference>
<organism evidence="2 3">
    <name type="scientific">Cognatiyoonia sediminum</name>
    <dbReference type="NCBI Taxonomy" id="1508389"/>
    <lineage>
        <taxon>Bacteria</taxon>
        <taxon>Pseudomonadati</taxon>
        <taxon>Pseudomonadota</taxon>
        <taxon>Alphaproteobacteria</taxon>
        <taxon>Rhodobacterales</taxon>
        <taxon>Paracoccaceae</taxon>
        <taxon>Cognatiyoonia</taxon>
    </lineage>
</organism>
<keyword evidence="3" id="KW-1185">Reference proteome</keyword>
<protein>
    <submittedName>
        <fullName evidence="2">VPLPA-CTERM protein sorting domain-containing protein</fullName>
    </submittedName>
</protein>
<dbReference type="NCBIfam" id="NF041929">
    <property type="entry name" value="Xrt_dep_XDP2"/>
    <property type="match status" value="1"/>
</dbReference>
<keyword evidence="1" id="KW-0472">Membrane</keyword>